<gene>
    <name evidence="2" type="ORF">K8U61_17700</name>
    <name evidence="3" type="ORF">K8U61_21775</name>
</gene>
<protein>
    <submittedName>
        <fullName evidence="3">Alkaline phosphatase family protein</fullName>
    </submittedName>
</protein>
<comment type="caution">
    <text evidence="3">The sequence shown here is derived from an EMBL/GenBank/DDBJ whole genome shotgun (WGS) entry which is preliminary data.</text>
</comment>
<dbReference type="InterPro" id="IPR017850">
    <property type="entry name" value="Alkaline_phosphatase_core_sf"/>
</dbReference>
<keyword evidence="4" id="KW-1185">Reference proteome</keyword>
<dbReference type="EMBL" id="JAIQZJ010000011">
    <property type="protein sequence ID" value="MBZ5740014.1"/>
    <property type="molecule type" value="Genomic_DNA"/>
</dbReference>
<feature type="transmembrane region" description="Helical" evidence="1">
    <location>
        <begin position="65"/>
        <end position="87"/>
    </location>
</feature>
<feature type="transmembrane region" description="Helical" evidence="1">
    <location>
        <begin position="12"/>
        <end position="30"/>
    </location>
</feature>
<dbReference type="Pfam" id="PF01663">
    <property type="entry name" value="Phosphodiest"/>
    <property type="match status" value="1"/>
</dbReference>
<feature type="transmembrane region" description="Helical" evidence="1">
    <location>
        <begin position="36"/>
        <end position="58"/>
    </location>
</feature>
<dbReference type="Proteomes" id="UP000780875">
    <property type="component" value="Unassembled WGS sequence"/>
</dbReference>
<keyword evidence="1" id="KW-0812">Transmembrane</keyword>
<sequence length="674" mass="71734">MSVLRWGDVGRALLALLGAALGIALCTWLVPSFETGGWRGVLVTAVLISVCGALLRILLVRTAVLLGWVGAILSGLLGQALAVWVVVYLPQGGAASDLGWALLAAWIIAAVSTLFVWVATAGTDDAVTASLLRRARRRRTTVPDPEVDGVVFVQADGVPWPVLDWCIHAGTLPTLSRWVRGGTHRAVEWRPKLPATTPASQMGILHGTIEGIPAFRWVDRPSGKVYVANRPADAAAIEAMHSDGRGLLVDDGVSVSNLFTGDAPTAYATMSAIGRGQQTRESRQTISEYLSRPAGFARSMSRAISEIGRERFQAARAVRRDIRPRVHRGWGFAMERAALTGVIRDLNTTLVADAMLRGRRSIYVDYVDYDAVAHHAGIVRPEALDALAGIDAVLAQLEAVAAVAPRTYHLVVLSDHGQSQGAVFADRYGEDLAALVSRLTDTATVASVENAESSGSVTSMLAGGGDTETVLGRALQRASERATERVEATTFETRRPEKEQEFLVFGSGNLGLVYVAGEDHRLTLDELAARYPALVPGLVEHPGVGFVVVDTAEHGPVAIGAGGEHRVRDGVISGEDPLAAYGPHAPEFVLRAATMAEAPDIYVNSLIDEIGEVAAFEGLVACHGGLGGWQDRGMVVHPVDFEMPEEMVVGADALHRVLVGWLEGLGHRAEVPRG</sequence>
<reference evidence="3 4" key="1">
    <citation type="submission" date="2021-09" db="EMBL/GenBank/DDBJ databases">
        <title>Whole genome sequence of Nocardioides sp. GBK3QG-3.</title>
        <authorList>
            <person name="Tuo L."/>
        </authorList>
    </citation>
    <scope>NUCLEOTIDE SEQUENCE [LARGE SCALE GENOMIC DNA]</scope>
    <source>
        <strain evidence="3 4">GBK3QG-3</strain>
    </source>
</reference>
<keyword evidence="1" id="KW-1133">Transmembrane helix</keyword>
<feature type="transmembrane region" description="Helical" evidence="1">
    <location>
        <begin position="99"/>
        <end position="132"/>
    </location>
</feature>
<dbReference type="SUPFAM" id="SSF53649">
    <property type="entry name" value="Alkaline phosphatase-like"/>
    <property type="match status" value="1"/>
</dbReference>
<dbReference type="RefSeq" id="WP_224124369.1">
    <property type="nucleotide sequence ID" value="NZ_JAIQZJ010000011.1"/>
</dbReference>
<dbReference type="EMBL" id="JAIQZJ010000017">
    <property type="protein sequence ID" value="MBZ5740815.1"/>
    <property type="molecule type" value="Genomic_DNA"/>
</dbReference>
<evidence type="ECO:0000313" key="4">
    <source>
        <dbReference type="Proteomes" id="UP000780875"/>
    </source>
</evidence>
<keyword evidence="1" id="KW-0472">Membrane</keyword>
<evidence type="ECO:0000256" key="1">
    <source>
        <dbReference type="SAM" id="Phobius"/>
    </source>
</evidence>
<dbReference type="Gene3D" id="3.40.720.10">
    <property type="entry name" value="Alkaline Phosphatase, subunit A"/>
    <property type="match status" value="1"/>
</dbReference>
<evidence type="ECO:0000313" key="2">
    <source>
        <dbReference type="EMBL" id="MBZ5740014.1"/>
    </source>
</evidence>
<name>A0ABS7UIF8_9ACTN</name>
<organism evidence="3 4">
    <name type="scientific">Nocardioides mangrovi</name>
    <dbReference type="NCBI Taxonomy" id="2874580"/>
    <lineage>
        <taxon>Bacteria</taxon>
        <taxon>Bacillati</taxon>
        <taxon>Actinomycetota</taxon>
        <taxon>Actinomycetes</taxon>
        <taxon>Propionibacteriales</taxon>
        <taxon>Nocardioidaceae</taxon>
        <taxon>Nocardioides</taxon>
    </lineage>
</organism>
<proteinExistence type="predicted"/>
<accession>A0ABS7UIF8</accession>
<dbReference type="InterPro" id="IPR002591">
    <property type="entry name" value="Phosphodiest/P_Trfase"/>
</dbReference>
<evidence type="ECO:0000313" key="3">
    <source>
        <dbReference type="EMBL" id="MBZ5740815.1"/>
    </source>
</evidence>